<sequence length="196" mass="21132">MIIRLSLLFVLALTVSGLHAQGIQLDLPTFNQQSLDHQKTAMLTLGGWAVANIATGVALQGSADGATKHFHRMNALWNGVNLAIAGLGYYSALKSDPAAWDLATSLSKHQGFQKVLLFNAGLDVGYIMGGLYLTERAKRPDVNADQLKGFGQSIMLQGAFLMVFDLANYFIAAGRNTDIPLLLRATENGLGMIIHF</sequence>
<feature type="signal peptide" evidence="2">
    <location>
        <begin position="1"/>
        <end position="20"/>
    </location>
</feature>
<feature type="transmembrane region" description="Helical" evidence="1">
    <location>
        <begin position="75"/>
        <end position="92"/>
    </location>
</feature>
<dbReference type="OrthoDB" id="1122568at2"/>
<keyword evidence="4" id="KW-1185">Reference proteome</keyword>
<dbReference type="Pfam" id="PF22503">
    <property type="entry name" value="DUF6992"/>
    <property type="match status" value="1"/>
</dbReference>
<dbReference type="RefSeq" id="WP_147929082.1">
    <property type="nucleotide sequence ID" value="NZ_VOXD01000002.1"/>
</dbReference>
<evidence type="ECO:0000313" key="3">
    <source>
        <dbReference type="EMBL" id="TXF91542.1"/>
    </source>
</evidence>
<comment type="caution">
    <text evidence="3">The sequence shown here is derived from an EMBL/GenBank/DDBJ whole genome shotgun (WGS) entry which is preliminary data.</text>
</comment>
<keyword evidence="1" id="KW-0812">Transmembrane</keyword>
<feature type="transmembrane region" description="Helical" evidence="1">
    <location>
        <begin position="112"/>
        <end position="133"/>
    </location>
</feature>
<proteinExistence type="predicted"/>
<protein>
    <submittedName>
        <fullName evidence="3">Uncharacterized protein</fullName>
    </submittedName>
</protein>
<reference evidence="3 4" key="1">
    <citation type="submission" date="2019-08" db="EMBL/GenBank/DDBJ databases">
        <title>Lewinella sp. strain SSH13 Genome sequencing and assembly.</title>
        <authorList>
            <person name="Kim I."/>
        </authorList>
    </citation>
    <scope>NUCLEOTIDE SEQUENCE [LARGE SCALE GENOMIC DNA]</scope>
    <source>
        <strain evidence="3 4">SSH13</strain>
    </source>
</reference>
<feature type="transmembrane region" description="Helical" evidence="1">
    <location>
        <begin position="154"/>
        <end position="172"/>
    </location>
</feature>
<evidence type="ECO:0000256" key="2">
    <source>
        <dbReference type="SAM" id="SignalP"/>
    </source>
</evidence>
<keyword evidence="1" id="KW-0472">Membrane</keyword>
<dbReference type="Proteomes" id="UP000321907">
    <property type="component" value="Unassembled WGS sequence"/>
</dbReference>
<gene>
    <name evidence="3" type="ORF">FUA23_02260</name>
</gene>
<feature type="transmembrane region" description="Helical" evidence="1">
    <location>
        <begin position="44"/>
        <end position="63"/>
    </location>
</feature>
<dbReference type="InterPro" id="IPR054261">
    <property type="entry name" value="DUF6992"/>
</dbReference>
<keyword evidence="2" id="KW-0732">Signal</keyword>
<dbReference type="AlphaFoldDB" id="A0A5C7FN04"/>
<organism evidence="3 4">
    <name type="scientific">Neolewinella aurantiaca</name>
    <dbReference type="NCBI Taxonomy" id="2602767"/>
    <lineage>
        <taxon>Bacteria</taxon>
        <taxon>Pseudomonadati</taxon>
        <taxon>Bacteroidota</taxon>
        <taxon>Saprospiria</taxon>
        <taxon>Saprospirales</taxon>
        <taxon>Lewinellaceae</taxon>
        <taxon>Neolewinella</taxon>
    </lineage>
</organism>
<name>A0A5C7FN04_9BACT</name>
<evidence type="ECO:0000313" key="4">
    <source>
        <dbReference type="Proteomes" id="UP000321907"/>
    </source>
</evidence>
<evidence type="ECO:0000256" key="1">
    <source>
        <dbReference type="SAM" id="Phobius"/>
    </source>
</evidence>
<accession>A0A5C7FN04</accession>
<dbReference type="EMBL" id="VOXD01000002">
    <property type="protein sequence ID" value="TXF91542.1"/>
    <property type="molecule type" value="Genomic_DNA"/>
</dbReference>
<feature type="chain" id="PRO_5023039232" evidence="2">
    <location>
        <begin position="21"/>
        <end position="196"/>
    </location>
</feature>
<keyword evidence="1" id="KW-1133">Transmembrane helix</keyword>